<dbReference type="OrthoDB" id="2568950at2759"/>
<evidence type="ECO:0000256" key="2">
    <source>
        <dbReference type="SAM" id="SignalP"/>
    </source>
</evidence>
<keyword evidence="2" id="KW-0732">Signal</keyword>
<feature type="chain" id="PRO_5009129695" evidence="2">
    <location>
        <begin position="23"/>
        <end position="147"/>
    </location>
</feature>
<evidence type="ECO:0000313" key="4">
    <source>
        <dbReference type="Proteomes" id="UP000094819"/>
    </source>
</evidence>
<dbReference type="RefSeq" id="XP_019028814.1">
    <property type="nucleotide sequence ID" value="XM_019179197.1"/>
</dbReference>
<organism evidence="3 4">
    <name type="scientific">Cryptococcus wingfieldii CBS 7118</name>
    <dbReference type="NCBI Taxonomy" id="1295528"/>
    <lineage>
        <taxon>Eukaryota</taxon>
        <taxon>Fungi</taxon>
        <taxon>Dikarya</taxon>
        <taxon>Basidiomycota</taxon>
        <taxon>Agaricomycotina</taxon>
        <taxon>Tremellomycetes</taxon>
        <taxon>Tremellales</taxon>
        <taxon>Cryptococcaceae</taxon>
        <taxon>Cryptococcus</taxon>
    </lineage>
</organism>
<feature type="compositionally biased region" description="Polar residues" evidence="1">
    <location>
        <begin position="19"/>
        <end position="31"/>
    </location>
</feature>
<keyword evidence="4" id="KW-1185">Reference proteome</keyword>
<dbReference type="AlphaFoldDB" id="A0A1E3IDW6"/>
<dbReference type="GeneID" id="30196396"/>
<feature type="region of interest" description="Disordered" evidence="1">
    <location>
        <begin position="19"/>
        <end position="49"/>
    </location>
</feature>
<evidence type="ECO:0000256" key="1">
    <source>
        <dbReference type="SAM" id="MobiDB-lite"/>
    </source>
</evidence>
<feature type="signal peptide" evidence="2">
    <location>
        <begin position="1"/>
        <end position="22"/>
    </location>
</feature>
<evidence type="ECO:0000313" key="3">
    <source>
        <dbReference type="EMBL" id="ODN86822.1"/>
    </source>
</evidence>
<name>A0A1E3IDW6_9TREE</name>
<dbReference type="Proteomes" id="UP000094819">
    <property type="component" value="Unassembled WGS sequence"/>
</dbReference>
<protein>
    <submittedName>
        <fullName evidence="3">Uncharacterized protein</fullName>
    </submittedName>
</protein>
<dbReference type="EMBL" id="AWGH01000030">
    <property type="protein sequence ID" value="ODN86822.1"/>
    <property type="molecule type" value="Genomic_DNA"/>
</dbReference>
<sequence>MFKSIFTLTALALLGTSLPVSAQSDPSNTTDTYDHSNHTLGGETGTTRESRLADIPVYARNYTRVSQKPENDDIESYINQFVSTCPEYHVKNLTTEVNSGFGERGDWDGNNEDTQALIYCLRTDDNDNVVDSFIEEIVSQLGGTIIG</sequence>
<comment type="caution">
    <text evidence="3">The sequence shown here is derived from an EMBL/GenBank/DDBJ whole genome shotgun (WGS) entry which is preliminary data.</text>
</comment>
<accession>A0A1E3IDW6</accession>
<reference evidence="3 4" key="1">
    <citation type="submission" date="2016-06" db="EMBL/GenBank/DDBJ databases">
        <title>Evolution of pathogenesis and genome organization in the Tremellales.</title>
        <authorList>
            <person name="Cuomo C."/>
            <person name="Litvintseva A."/>
            <person name="Heitman J."/>
            <person name="Chen Y."/>
            <person name="Sun S."/>
            <person name="Springer D."/>
            <person name="Dromer F."/>
            <person name="Young S."/>
            <person name="Zeng Q."/>
            <person name="Chapman S."/>
            <person name="Gujja S."/>
            <person name="Saif S."/>
            <person name="Birren B."/>
        </authorList>
    </citation>
    <scope>NUCLEOTIDE SEQUENCE [LARGE SCALE GENOMIC DNA]</scope>
    <source>
        <strain evidence="3 4">CBS 7118</strain>
    </source>
</reference>
<gene>
    <name evidence="3" type="ORF">L198_07185</name>
</gene>
<proteinExistence type="predicted"/>